<protein>
    <submittedName>
        <fullName evidence="1">Uncharacterized protein</fullName>
    </submittedName>
</protein>
<comment type="caution">
    <text evidence="1">The sequence shown here is derived from an EMBL/GenBank/DDBJ whole genome shotgun (WGS) entry which is preliminary data.</text>
</comment>
<dbReference type="AlphaFoldDB" id="A0A7L4P9M5"/>
<dbReference type="EMBL" id="JAAVJF010000002">
    <property type="protein sequence ID" value="NYR15422.1"/>
    <property type="molecule type" value="Genomic_DNA"/>
</dbReference>
<dbReference type="GeneID" id="5054468"/>
<evidence type="ECO:0000313" key="2">
    <source>
        <dbReference type="Proteomes" id="UP000554766"/>
    </source>
</evidence>
<gene>
    <name evidence="1" type="ORF">HC235_05550</name>
</gene>
<sequence length="194" mass="20992">MYGLSYFYWFIYGTNLDLPAVLGKLVGLGYEIGRATYRGGLVHLEPLPDGSAAKRVYEDGVVQIFADLNKGALGVYAESYNLVNRGVADLSRALAELSAPEPPRAELHISFGFSGNDCRSEKLVLAGEDFVKTGLVLVSGKPQGGEGIYILITPAGDGRYITYIVIGGGWQYTISRLKRAGDLINSLLAFFNCK</sequence>
<organism evidence="1 2">
    <name type="scientific">Pyrobaculum arsenaticum</name>
    <dbReference type="NCBI Taxonomy" id="121277"/>
    <lineage>
        <taxon>Archaea</taxon>
        <taxon>Thermoproteota</taxon>
        <taxon>Thermoprotei</taxon>
        <taxon>Thermoproteales</taxon>
        <taxon>Thermoproteaceae</taxon>
        <taxon>Pyrobaculum</taxon>
    </lineage>
</organism>
<reference evidence="1 2" key="1">
    <citation type="journal article" date="2020" name="Nat. Commun.">
        <title>The structures of two archaeal type IV pili illuminate evolutionary relationships.</title>
        <authorList>
            <person name="Wang F."/>
            <person name="Baquero D.P."/>
            <person name="Su Z."/>
            <person name="Beltran L.C."/>
            <person name="Prangishvili D."/>
            <person name="Krupovic M."/>
            <person name="Egelman E.H."/>
        </authorList>
    </citation>
    <scope>NUCLEOTIDE SEQUENCE [LARGE SCALE GENOMIC DNA]</scope>
    <source>
        <strain evidence="1 2">2GA</strain>
    </source>
</reference>
<dbReference type="OMA" id="GWQYTIS"/>
<dbReference type="Proteomes" id="UP000554766">
    <property type="component" value="Unassembled WGS sequence"/>
</dbReference>
<name>A0A7L4P9M5_9CREN</name>
<accession>A0A7L4P9M5</accession>
<evidence type="ECO:0000313" key="1">
    <source>
        <dbReference type="EMBL" id="NYR15422.1"/>
    </source>
</evidence>
<keyword evidence="2" id="KW-1185">Reference proteome</keyword>
<proteinExistence type="predicted"/>
<dbReference type="RefSeq" id="WP_011900765.1">
    <property type="nucleotide sequence ID" value="NZ_JAAVJF010000002.1"/>
</dbReference>